<protein>
    <recommendedName>
        <fullName evidence="4">Aminotransferase-like plant mobile domain-containing protein</fullName>
    </recommendedName>
</protein>
<gene>
    <name evidence="2" type="ORF">PIB30_103870</name>
</gene>
<evidence type="ECO:0000256" key="1">
    <source>
        <dbReference type="SAM" id="MobiDB-lite"/>
    </source>
</evidence>
<accession>A0ABU6U0H5</accession>
<keyword evidence="3" id="KW-1185">Reference proteome</keyword>
<evidence type="ECO:0000313" key="2">
    <source>
        <dbReference type="EMBL" id="MED6153618.1"/>
    </source>
</evidence>
<evidence type="ECO:0000313" key="3">
    <source>
        <dbReference type="Proteomes" id="UP001341840"/>
    </source>
</evidence>
<feature type="region of interest" description="Disordered" evidence="1">
    <location>
        <begin position="232"/>
        <end position="264"/>
    </location>
</feature>
<reference evidence="2 3" key="1">
    <citation type="journal article" date="2023" name="Plants (Basel)">
        <title>Bridging the Gap: Combining Genomics and Transcriptomics Approaches to Understand Stylosanthes scabra, an Orphan Legume from the Brazilian Caatinga.</title>
        <authorList>
            <person name="Ferreira-Neto J.R.C."/>
            <person name="da Silva M.D."/>
            <person name="Binneck E."/>
            <person name="de Melo N.F."/>
            <person name="da Silva R.H."/>
            <person name="de Melo A.L.T.M."/>
            <person name="Pandolfi V."/>
            <person name="Bustamante F.O."/>
            <person name="Brasileiro-Vidal A.C."/>
            <person name="Benko-Iseppon A.M."/>
        </authorList>
    </citation>
    <scope>NUCLEOTIDE SEQUENCE [LARGE SCALE GENOMIC DNA]</scope>
    <source>
        <tissue evidence="2">Leaves</tissue>
    </source>
</reference>
<evidence type="ECO:0008006" key="4">
    <source>
        <dbReference type="Google" id="ProtNLM"/>
    </source>
</evidence>
<proteinExistence type="predicted"/>
<feature type="non-terminal residue" evidence="2">
    <location>
        <position position="1"/>
    </location>
</feature>
<organism evidence="2 3">
    <name type="scientific">Stylosanthes scabra</name>
    <dbReference type="NCBI Taxonomy" id="79078"/>
    <lineage>
        <taxon>Eukaryota</taxon>
        <taxon>Viridiplantae</taxon>
        <taxon>Streptophyta</taxon>
        <taxon>Embryophyta</taxon>
        <taxon>Tracheophyta</taxon>
        <taxon>Spermatophyta</taxon>
        <taxon>Magnoliopsida</taxon>
        <taxon>eudicotyledons</taxon>
        <taxon>Gunneridae</taxon>
        <taxon>Pentapetalae</taxon>
        <taxon>rosids</taxon>
        <taxon>fabids</taxon>
        <taxon>Fabales</taxon>
        <taxon>Fabaceae</taxon>
        <taxon>Papilionoideae</taxon>
        <taxon>50 kb inversion clade</taxon>
        <taxon>dalbergioids sensu lato</taxon>
        <taxon>Dalbergieae</taxon>
        <taxon>Pterocarpus clade</taxon>
        <taxon>Stylosanthes</taxon>
    </lineage>
</organism>
<dbReference type="Proteomes" id="UP001341840">
    <property type="component" value="Unassembled WGS sequence"/>
</dbReference>
<name>A0ABU6U0H5_9FABA</name>
<sequence length="264" mass="29285">VDRVIPQFRGVHNAPHQPVNIDFLHAKDGRGSNQWWPRKYQIWHSIWASRFAQLFEVAQPDDPGPSADVLRWWFLAGKRYLVPIGPFHQLPGDDISVNATQRQSAPHPHRTVVADVPDNRRPARRMMVGTRTTALEWQWLDQLMADDAQVAPLTQHIRRTAEGGGRRRGGRGDRGRGEGGVAGRVFQPGFQQMMDEILMPGDDFMVLGGTPPSAHVPGPSWEIPFMAPASVPTPPVSPAPAEHPDQPPACGRGRRVPRCRGCGT</sequence>
<comment type="caution">
    <text evidence="2">The sequence shown here is derived from an EMBL/GenBank/DDBJ whole genome shotgun (WGS) entry which is preliminary data.</text>
</comment>
<dbReference type="EMBL" id="JASCZI010094084">
    <property type="protein sequence ID" value="MED6153618.1"/>
    <property type="molecule type" value="Genomic_DNA"/>
</dbReference>
<feature type="region of interest" description="Disordered" evidence="1">
    <location>
        <begin position="159"/>
        <end position="182"/>
    </location>
</feature>
<feature type="compositionally biased region" description="Basic and acidic residues" evidence="1">
    <location>
        <begin position="159"/>
        <end position="177"/>
    </location>
</feature>